<dbReference type="SUPFAM" id="SSF52922">
    <property type="entry name" value="TK C-terminal domain-like"/>
    <property type="match status" value="1"/>
</dbReference>
<evidence type="ECO:0000313" key="6">
    <source>
        <dbReference type="Proteomes" id="UP000475666"/>
    </source>
</evidence>
<keyword evidence="1" id="KW-0560">Oxidoreductase</keyword>
<dbReference type="Pfam" id="PF01855">
    <property type="entry name" value="POR_N"/>
    <property type="match status" value="1"/>
</dbReference>
<name>A0A6G3TU30_9ACTN</name>
<dbReference type="Proteomes" id="UP000475666">
    <property type="component" value="Unassembled WGS sequence"/>
</dbReference>
<dbReference type="SUPFAM" id="SSF52518">
    <property type="entry name" value="Thiamin diphosphate-binding fold (THDP-binding)"/>
    <property type="match status" value="1"/>
</dbReference>
<dbReference type="GO" id="GO:0016903">
    <property type="term" value="F:oxidoreductase activity, acting on the aldehyde or oxo group of donors"/>
    <property type="evidence" value="ECO:0007669"/>
    <property type="project" value="InterPro"/>
</dbReference>
<evidence type="ECO:0000313" key="5">
    <source>
        <dbReference type="EMBL" id="NEC40144.1"/>
    </source>
</evidence>
<dbReference type="AlphaFoldDB" id="A0A6G3TU30"/>
<feature type="domain" description="Pyruvate flavodoxin/ferredoxin oxidoreductase pyrimidine binding" evidence="3">
    <location>
        <begin position="250"/>
        <end position="466"/>
    </location>
</feature>
<dbReference type="SUPFAM" id="SSF53323">
    <property type="entry name" value="Pyruvate-ferredoxin oxidoreductase, PFOR, domain III"/>
    <property type="match status" value="1"/>
</dbReference>
<evidence type="ECO:0000259" key="4">
    <source>
        <dbReference type="Pfam" id="PF17147"/>
    </source>
</evidence>
<dbReference type="EMBL" id="JAAGMQ010001317">
    <property type="protein sequence ID" value="NEC40144.1"/>
    <property type="molecule type" value="Genomic_DNA"/>
</dbReference>
<dbReference type="InterPro" id="IPR033412">
    <property type="entry name" value="PFOR_II"/>
</dbReference>
<gene>
    <name evidence="5" type="ORF">G3I66_44505</name>
</gene>
<dbReference type="Pfam" id="PF17147">
    <property type="entry name" value="PFOR_II"/>
    <property type="match status" value="1"/>
</dbReference>
<organism evidence="5 6">
    <name type="scientific">Streptomyces rubrogriseus</name>
    <dbReference type="NCBI Taxonomy" id="194673"/>
    <lineage>
        <taxon>Bacteria</taxon>
        <taxon>Bacillati</taxon>
        <taxon>Actinomycetota</taxon>
        <taxon>Actinomycetes</taxon>
        <taxon>Kitasatosporales</taxon>
        <taxon>Streptomycetaceae</taxon>
        <taxon>Streptomyces</taxon>
        <taxon>Streptomyces violaceoruber group</taxon>
    </lineage>
</organism>
<evidence type="ECO:0000259" key="2">
    <source>
        <dbReference type="Pfam" id="PF01558"/>
    </source>
</evidence>
<evidence type="ECO:0000256" key="1">
    <source>
        <dbReference type="ARBA" id="ARBA00023002"/>
    </source>
</evidence>
<dbReference type="GO" id="GO:0000287">
    <property type="term" value="F:magnesium ion binding"/>
    <property type="evidence" value="ECO:0007669"/>
    <property type="project" value="UniProtKB-ARBA"/>
</dbReference>
<dbReference type="InterPro" id="IPR050722">
    <property type="entry name" value="Pyruvate:ferred/Flavod_OxRd"/>
</dbReference>
<dbReference type="PANTHER" id="PTHR32154:SF20">
    <property type="entry name" value="2-OXOGLUTARATE OXIDOREDUCTASE SUBUNIT KORA"/>
    <property type="match status" value="1"/>
</dbReference>
<dbReference type="InterPro" id="IPR019752">
    <property type="entry name" value="Pyrv/ketoisovalerate_OxRed_cat"/>
</dbReference>
<dbReference type="FunFam" id="3.40.920.10:FF:000002">
    <property type="entry name" value="2-oxoglutarate oxidoreductase, alpha subunit"/>
    <property type="match status" value="1"/>
</dbReference>
<dbReference type="InterPro" id="IPR002869">
    <property type="entry name" value="Pyrv_flavodox_OxRed_cen"/>
</dbReference>
<feature type="domain" description="Pyruvate/ketoisovalerate oxidoreductase catalytic" evidence="2">
    <location>
        <begin position="10"/>
        <end position="197"/>
    </location>
</feature>
<reference evidence="5 6" key="1">
    <citation type="submission" date="2020-01" db="EMBL/GenBank/DDBJ databases">
        <title>Insect and environment-associated Actinomycetes.</title>
        <authorList>
            <person name="Currrie C."/>
            <person name="Chevrette M."/>
            <person name="Carlson C."/>
            <person name="Stubbendieck R."/>
            <person name="Wendt-Pienkowski E."/>
        </authorList>
    </citation>
    <scope>NUCLEOTIDE SEQUENCE [LARGE SCALE GENOMIC DNA]</scope>
    <source>
        <strain evidence="5 6">SID7739</strain>
    </source>
</reference>
<comment type="caution">
    <text evidence="5">The sequence shown here is derived from an EMBL/GenBank/DDBJ whole genome shotgun (WGS) entry which is preliminary data.</text>
</comment>
<sequence>MIIRFAGDSGDGMQLTGDRFTSETASFGNDLSTLPNFPAEIRAPAGTLPGVSSFQLHFADHDILTPGDAPNVLVAMNPAALKANVGDLPRGAEIIVNTDEFTRRAMQKVGYDTSPLEDGSLDGYHLHPVPLTTLTVQALGEFDLSRKEAERSKNMFALGLLSWMYHRPTEGTERFLRSKFAKKPQIAAANIAAYRAGWNFGETTEDFAVSYEVAPAATAFPPGTYRNISGNLALAYGLIAASRQADLPLFLGSYPITPASDILHELSRHKNFGVRTFQAEDEIAGIGAALGAAFGGSLAVTTTSGPGVALKSETIGLAVSLELPLLVVDIQRGGPSTGLPTKTEQADLLQAMYGRNGEAPVAVVAPRTAADCFDAALEAARIALAYRTPVLLLSDGYLANGSEPWRIPEPDELPDLSVQFAQGPNHTLDDGTEVFWPYKRDPHTLARPWAVPGTPGLEHRIGGIEKQDGTGNISYDPANHDFMVRTRQAKIDNIDVPDLDVDDPDGARTLVLGWGSTYGPITAAVRRIRKEGGRVAQAHLRHLNPFPANLGDVLARYDKVVVPEMNLGQLATLIRARYLVDARSFNQVNGMPFKAEQLATVLKEAIDD</sequence>
<dbReference type="Pfam" id="PF01558">
    <property type="entry name" value="POR"/>
    <property type="match status" value="1"/>
</dbReference>
<protein>
    <submittedName>
        <fullName evidence="5">2-oxoacid:acceptor oxidoreductase subunit alpha</fullName>
    </submittedName>
</protein>
<proteinExistence type="predicted"/>
<dbReference type="GO" id="GO:0006979">
    <property type="term" value="P:response to oxidative stress"/>
    <property type="evidence" value="ECO:0007669"/>
    <property type="project" value="TreeGrafter"/>
</dbReference>
<dbReference type="InterPro" id="IPR022367">
    <property type="entry name" value="2-oxoacid/accept_OxRdtase_asu"/>
</dbReference>
<dbReference type="InterPro" id="IPR029061">
    <property type="entry name" value="THDP-binding"/>
</dbReference>
<dbReference type="PANTHER" id="PTHR32154">
    <property type="entry name" value="PYRUVATE-FLAVODOXIN OXIDOREDUCTASE-RELATED"/>
    <property type="match status" value="1"/>
</dbReference>
<dbReference type="NCBIfam" id="TIGR03710">
    <property type="entry name" value="OAFO_sf"/>
    <property type="match status" value="1"/>
</dbReference>
<dbReference type="Gene3D" id="3.40.920.10">
    <property type="entry name" value="Pyruvate-ferredoxin oxidoreductase, PFOR, domain III"/>
    <property type="match status" value="1"/>
</dbReference>
<dbReference type="CDD" id="cd07034">
    <property type="entry name" value="TPP_PYR_PFOR_IOR-alpha_like"/>
    <property type="match status" value="1"/>
</dbReference>
<accession>A0A6G3TU30</accession>
<dbReference type="Gene3D" id="3.40.50.920">
    <property type="match status" value="1"/>
</dbReference>
<feature type="domain" description="Pyruvate:ferredoxin oxidoreductase core" evidence="4">
    <location>
        <begin position="507"/>
        <end position="579"/>
    </location>
</feature>
<dbReference type="InterPro" id="IPR002880">
    <property type="entry name" value="Pyrv_Fd/Flavodoxin_OxRdtase_N"/>
</dbReference>
<evidence type="ECO:0000259" key="3">
    <source>
        <dbReference type="Pfam" id="PF01855"/>
    </source>
</evidence>
<dbReference type="Gene3D" id="3.40.50.970">
    <property type="match status" value="1"/>
</dbReference>
<dbReference type="InterPro" id="IPR009014">
    <property type="entry name" value="Transketo_C/PFOR_II"/>
</dbReference>
<dbReference type="FunFam" id="3.40.50.970:FF:000022">
    <property type="entry name" value="2-oxoglutarate ferredoxin oxidoreductase alpha subunit"/>
    <property type="match status" value="1"/>
</dbReference>